<accession>A0A9W6LZZ3</accession>
<reference evidence="2" key="1">
    <citation type="journal article" date="2014" name="Int. J. Syst. Evol. Microbiol.">
        <title>Complete genome sequence of Corynebacterium casei LMG S-19264T (=DSM 44701T), isolated from a smear-ripened cheese.</title>
        <authorList>
            <consortium name="US DOE Joint Genome Institute (JGI-PGF)"/>
            <person name="Walter F."/>
            <person name="Albersmeier A."/>
            <person name="Kalinowski J."/>
            <person name="Ruckert C."/>
        </authorList>
    </citation>
    <scope>NUCLEOTIDE SEQUENCE</scope>
    <source>
        <strain evidence="2">VKM Ac-1401</strain>
    </source>
</reference>
<protein>
    <recommendedName>
        <fullName evidence="1">Shedu protein SduA C-terminal domain-containing protein</fullName>
    </recommendedName>
</protein>
<keyword evidence="3" id="KW-1185">Reference proteome</keyword>
<proteinExistence type="predicted"/>
<dbReference type="Pfam" id="PF14082">
    <property type="entry name" value="SduA_C"/>
    <property type="match status" value="1"/>
</dbReference>
<comment type="caution">
    <text evidence="2">The sequence shown here is derived from an EMBL/GenBank/DDBJ whole genome shotgun (WGS) entry which is preliminary data.</text>
</comment>
<sequence>MSGESPESDTKEVIVTSVNGTRTQIKALVTRSEGNVVDLAIQVVPARGPAREAMRLRRDDVTRFIAFIEALRFVDPTTGESRVRVDDELLSKFLRDPESVKAVYREDPAALRELIAEDASATDVIAVAHRRSAVAEFERLLNDSEHFESQRGESKGPESVWQAFFERNPWVLGIGLSDQLFTSFDEDRLEKTVLGSDIVGPGKRADALLKTAGAVRSLVFAEIKHHRTPLLGKEYRIGNYPASSELSGAVAQSQGTVHAAVERIGHRYQQRTADGFDVPGDYLYMVRPRSFVVAGDLSQFRDIGGGMNDRMVTSFELFRRNTFEPEIITFDELLERAKWITQASS</sequence>
<dbReference type="Proteomes" id="UP001142372">
    <property type="component" value="Unassembled WGS sequence"/>
</dbReference>
<dbReference type="InterPro" id="IPR025359">
    <property type="entry name" value="SduA_C"/>
</dbReference>
<evidence type="ECO:0000259" key="1">
    <source>
        <dbReference type="Pfam" id="PF14082"/>
    </source>
</evidence>
<dbReference type="EMBL" id="BSEN01000011">
    <property type="protein sequence ID" value="GLJ76798.1"/>
    <property type="molecule type" value="Genomic_DNA"/>
</dbReference>
<gene>
    <name evidence="2" type="ORF">GCM10017584_23720</name>
</gene>
<dbReference type="RefSeq" id="WP_271177458.1">
    <property type="nucleotide sequence ID" value="NZ_BAAAJO010000009.1"/>
</dbReference>
<organism evidence="2 3">
    <name type="scientific">Leifsonia poae</name>
    <dbReference type="NCBI Taxonomy" id="110933"/>
    <lineage>
        <taxon>Bacteria</taxon>
        <taxon>Bacillati</taxon>
        <taxon>Actinomycetota</taxon>
        <taxon>Actinomycetes</taxon>
        <taxon>Micrococcales</taxon>
        <taxon>Microbacteriaceae</taxon>
        <taxon>Leifsonia</taxon>
    </lineage>
</organism>
<evidence type="ECO:0000313" key="2">
    <source>
        <dbReference type="EMBL" id="GLJ76798.1"/>
    </source>
</evidence>
<reference evidence="2" key="2">
    <citation type="submission" date="2023-01" db="EMBL/GenBank/DDBJ databases">
        <authorList>
            <person name="Sun Q."/>
            <person name="Evtushenko L."/>
        </authorList>
    </citation>
    <scope>NUCLEOTIDE SEQUENCE</scope>
    <source>
        <strain evidence="2">VKM Ac-1401</strain>
    </source>
</reference>
<name>A0A9W6LZZ3_9MICO</name>
<evidence type="ECO:0000313" key="3">
    <source>
        <dbReference type="Proteomes" id="UP001142372"/>
    </source>
</evidence>
<feature type="domain" description="Shedu protein SduA C-terminal" evidence="1">
    <location>
        <begin position="157"/>
        <end position="334"/>
    </location>
</feature>
<dbReference type="AlphaFoldDB" id="A0A9W6LZZ3"/>